<accession>A0ABR1MIV6</accession>
<dbReference type="Proteomes" id="UP001365128">
    <property type="component" value="Unassembled WGS sequence"/>
</dbReference>
<feature type="compositionally biased region" description="Polar residues" evidence="1">
    <location>
        <begin position="1"/>
        <end position="18"/>
    </location>
</feature>
<keyword evidence="3" id="KW-1185">Reference proteome</keyword>
<evidence type="ECO:0000313" key="3">
    <source>
        <dbReference type="Proteomes" id="UP001365128"/>
    </source>
</evidence>
<gene>
    <name evidence="2" type="ORF">IWX46DRAFT_420161</name>
</gene>
<dbReference type="EMBL" id="JBBPDW010000007">
    <property type="protein sequence ID" value="KAK7550698.1"/>
    <property type="molecule type" value="Genomic_DNA"/>
</dbReference>
<feature type="compositionally biased region" description="Basic and acidic residues" evidence="1">
    <location>
        <begin position="103"/>
        <end position="112"/>
    </location>
</feature>
<organism evidence="2 3">
    <name type="scientific">Phyllosticta citricarpa</name>
    <dbReference type="NCBI Taxonomy" id="55181"/>
    <lineage>
        <taxon>Eukaryota</taxon>
        <taxon>Fungi</taxon>
        <taxon>Dikarya</taxon>
        <taxon>Ascomycota</taxon>
        <taxon>Pezizomycotina</taxon>
        <taxon>Dothideomycetes</taxon>
        <taxon>Dothideomycetes incertae sedis</taxon>
        <taxon>Botryosphaeriales</taxon>
        <taxon>Phyllostictaceae</taxon>
        <taxon>Phyllosticta</taxon>
    </lineage>
</organism>
<proteinExistence type="predicted"/>
<evidence type="ECO:0000313" key="2">
    <source>
        <dbReference type="EMBL" id="KAK7550698.1"/>
    </source>
</evidence>
<comment type="caution">
    <text evidence="2">The sequence shown here is derived from an EMBL/GenBank/DDBJ whole genome shotgun (WGS) entry which is preliminary data.</text>
</comment>
<evidence type="ECO:0000256" key="1">
    <source>
        <dbReference type="SAM" id="MobiDB-lite"/>
    </source>
</evidence>
<name>A0ABR1MIV6_9PEZI</name>
<protein>
    <submittedName>
        <fullName evidence="2">Uncharacterized protein</fullName>
    </submittedName>
</protein>
<reference evidence="2 3" key="1">
    <citation type="submission" date="2024-04" db="EMBL/GenBank/DDBJ databases">
        <title>Phyllosticta paracitricarpa is synonymous to the EU quarantine fungus P. citricarpa based on phylogenomic analyses.</title>
        <authorList>
            <consortium name="Lawrence Berkeley National Laboratory"/>
            <person name="Van Ingen-Buijs V.A."/>
            <person name="Van Westerhoven A.C."/>
            <person name="Haridas S."/>
            <person name="Skiadas P."/>
            <person name="Martin F."/>
            <person name="Groenewald J.Z."/>
            <person name="Crous P.W."/>
            <person name="Seidl M.F."/>
        </authorList>
    </citation>
    <scope>NUCLEOTIDE SEQUENCE [LARGE SCALE GENOMIC DNA]</scope>
    <source>
        <strain evidence="2 3">CBS 122670</strain>
    </source>
</reference>
<feature type="region of interest" description="Disordered" evidence="1">
    <location>
        <begin position="103"/>
        <end position="130"/>
    </location>
</feature>
<sequence length="259" mass="27922">MVSQIPPSLDSQGTPSLQSHEDHGNSPSSGRDAETGATFAVTNGAVETSGLGFGSLACQAAEAMIFEHVRSGSGQKIGRGGKGGLHARQIPWASRSVEQRSRRSEVEAECRHTIRSSGTGRETRKELGPHGRFGIPCGGAGSTTDAIFVSPLLGRYHSTSSCKYYCTAKVVLFSRFLGSILTSKSCFDRNDATLDTLLELCTWHRSRQERSTTPEPQVPSIESGISDECLATGLWACEKGHSDTHDLIWIRDAHNQGWC</sequence>
<feature type="region of interest" description="Disordered" evidence="1">
    <location>
        <begin position="1"/>
        <end position="35"/>
    </location>
</feature>